<feature type="domain" description="YgjP-like metallopeptidase" evidence="1">
    <location>
        <begin position="19"/>
        <end position="219"/>
    </location>
</feature>
<keyword evidence="3" id="KW-1185">Reference proteome</keyword>
<proteinExistence type="predicted"/>
<dbReference type="Gene3D" id="3.30.2010.10">
    <property type="entry name" value="Metalloproteases ('zincins'), catalytic domain"/>
    <property type="match status" value="1"/>
</dbReference>
<reference evidence="2" key="1">
    <citation type="submission" date="2022-04" db="EMBL/GenBank/DDBJ databases">
        <title>Alcanivorax sp. CY1518 draft genome sequence.</title>
        <authorList>
            <person name="Zhao G."/>
            <person name="An M."/>
        </authorList>
    </citation>
    <scope>NUCLEOTIDE SEQUENCE</scope>
    <source>
        <strain evidence="2">CY1518</strain>
    </source>
</reference>
<dbReference type="Pfam" id="PF01863">
    <property type="entry name" value="YgjP-like"/>
    <property type="match status" value="1"/>
</dbReference>
<sequence length="239" mass="27386">MLPDAFDLPPYTITRTRRRSLELRVFPDARVEVRAPLHASPADISAFLAGRRDWLRRTLVRMAERPGPLRLQLAEGAQHPFLGRPLTLRLASGARKAVRREDELYLSAPSAEQLPAVLLSWYRAQAYQYFEAEIDRHFPFFAARGHGRPTLRVKQMKSRWGSLSSRGFINLNLALIRLPPACLEYVVVHELCHLEEMNHGPRFKALMDQRLPDWRARRLLVNRLPRIELVSAESGAAIG</sequence>
<dbReference type="PANTHER" id="PTHR30399:SF1">
    <property type="entry name" value="UTP PYROPHOSPHATASE"/>
    <property type="match status" value="1"/>
</dbReference>
<protein>
    <submittedName>
        <fullName evidence="2">M48 family metallopeptidase</fullName>
    </submittedName>
</protein>
<dbReference type="InterPro" id="IPR053136">
    <property type="entry name" value="UTP_pyrophosphatase-like"/>
</dbReference>
<gene>
    <name evidence="2" type="ORF">MU846_04190</name>
</gene>
<organism evidence="2 3">
    <name type="scientific">Alcanivorax quisquiliarum</name>
    <dbReference type="NCBI Taxonomy" id="2933565"/>
    <lineage>
        <taxon>Bacteria</taxon>
        <taxon>Pseudomonadati</taxon>
        <taxon>Pseudomonadota</taxon>
        <taxon>Gammaproteobacteria</taxon>
        <taxon>Oceanospirillales</taxon>
        <taxon>Alcanivoracaceae</taxon>
        <taxon>Alcanivorax</taxon>
    </lineage>
</organism>
<comment type="caution">
    <text evidence="2">The sequence shown here is derived from an EMBL/GenBank/DDBJ whole genome shotgun (WGS) entry which is preliminary data.</text>
</comment>
<evidence type="ECO:0000313" key="2">
    <source>
        <dbReference type="EMBL" id="MCK0536900.1"/>
    </source>
</evidence>
<evidence type="ECO:0000313" key="3">
    <source>
        <dbReference type="Proteomes" id="UP001165524"/>
    </source>
</evidence>
<name>A0ABT0E4Z4_9GAMM</name>
<dbReference type="CDD" id="cd07344">
    <property type="entry name" value="M48_yhfN_like"/>
    <property type="match status" value="1"/>
</dbReference>
<dbReference type="RefSeq" id="WP_246948759.1">
    <property type="nucleotide sequence ID" value="NZ_JALKII010000002.1"/>
</dbReference>
<dbReference type="EMBL" id="JALKII010000002">
    <property type="protein sequence ID" value="MCK0536900.1"/>
    <property type="molecule type" value="Genomic_DNA"/>
</dbReference>
<dbReference type="InterPro" id="IPR002725">
    <property type="entry name" value="YgjP-like_metallopeptidase"/>
</dbReference>
<evidence type="ECO:0000259" key="1">
    <source>
        <dbReference type="Pfam" id="PF01863"/>
    </source>
</evidence>
<dbReference type="PANTHER" id="PTHR30399">
    <property type="entry name" value="UNCHARACTERIZED PROTEIN YGJP"/>
    <property type="match status" value="1"/>
</dbReference>
<dbReference type="Proteomes" id="UP001165524">
    <property type="component" value="Unassembled WGS sequence"/>
</dbReference>
<accession>A0ABT0E4Z4</accession>